<comment type="caution">
    <text evidence="3">The sequence shown here is derived from an EMBL/GenBank/DDBJ whole genome shotgun (WGS) entry which is preliminary data.</text>
</comment>
<keyword evidence="1" id="KW-0732">Signal</keyword>
<dbReference type="EMBL" id="SLVV01000028">
    <property type="protein sequence ID" value="TCN17222.1"/>
    <property type="molecule type" value="Genomic_DNA"/>
</dbReference>
<accession>A0A4R2AW78</accession>
<evidence type="ECO:0000256" key="1">
    <source>
        <dbReference type="SAM" id="SignalP"/>
    </source>
</evidence>
<dbReference type="Gene3D" id="2.30.30.40">
    <property type="entry name" value="SH3 Domains"/>
    <property type="match status" value="1"/>
</dbReference>
<feature type="domain" description="SH3b" evidence="2">
    <location>
        <begin position="31"/>
        <end position="77"/>
    </location>
</feature>
<dbReference type="RefSeq" id="WP_158287235.1">
    <property type="nucleotide sequence ID" value="NZ_JABUHM010000028.1"/>
</dbReference>
<sequence length="77" mass="8228">MKNKTIKGLLAFLLTLLVSVFAPLYQVEAAAKTGVVDITSGVLNVRSGPGTNYKKIGSLKKNSKVTVYSIKSGWAQN</sequence>
<keyword evidence="4" id="KW-1185">Reference proteome</keyword>
<dbReference type="AlphaFoldDB" id="A0A4R2AW78"/>
<evidence type="ECO:0000259" key="2">
    <source>
        <dbReference type="PROSITE" id="PS51781"/>
    </source>
</evidence>
<dbReference type="PROSITE" id="PS51781">
    <property type="entry name" value="SH3B"/>
    <property type="match status" value="1"/>
</dbReference>
<evidence type="ECO:0000313" key="3">
    <source>
        <dbReference type="EMBL" id="TCN17222.1"/>
    </source>
</evidence>
<feature type="signal peptide" evidence="1">
    <location>
        <begin position="1"/>
        <end position="22"/>
    </location>
</feature>
<dbReference type="InterPro" id="IPR003646">
    <property type="entry name" value="SH3-like_bac-type"/>
</dbReference>
<proteinExistence type="predicted"/>
<gene>
    <name evidence="3" type="ORF">EV146_1288</name>
</gene>
<dbReference type="Pfam" id="PF08239">
    <property type="entry name" value="SH3_3"/>
    <property type="match status" value="1"/>
</dbReference>
<dbReference type="Proteomes" id="UP000295689">
    <property type="component" value="Unassembled WGS sequence"/>
</dbReference>
<evidence type="ECO:0000313" key="4">
    <source>
        <dbReference type="Proteomes" id="UP000295689"/>
    </source>
</evidence>
<protein>
    <submittedName>
        <fullName evidence="3">SH3 domain-containing protein</fullName>
    </submittedName>
</protein>
<feature type="chain" id="PRO_5039003571" evidence="1">
    <location>
        <begin position="23"/>
        <end position="77"/>
    </location>
</feature>
<name>A0A4R2AW78_9BACI</name>
<organism evidence="3 4">
    <name type="scientific">Mesobacillus foraminis</name>
    <dbReference type="NCBI Taxonomy" id="279826"/>
    <lineage>
        <taxon>Bacteria</taxon>
        <taxon>Bacillati</taxon>
        <taxon>Bacillota</taxon>
        <taxon>Bacilli</taxon>
        <taxon>Bacillales</taxon>
        <taxon>Bacillaceae</taxon>
        <taxon>Mesobacillus</taxon>
    </lineage>
</organism>
<reference evidence="3 4" key="1">
    <citation type="journal article" date="2015" name="Stand. Genomic Sci.">
        <title>Genomic Encyclopedia of Bacterial and Archaeal Type Strains, Phase III: the genomes of soil and plant-associated and newly described type strains.</title>
        <authorList>
            <person name="Whitman W.B."/>
            <person name="Woyke T."/>
            <person name="Klenk H.P."/>
            <person name="Zhou Y."/>
            <person name="Lilburn T.G."/>
            <person name="Beck B.J."/>
            <person name="De Vos P."/>
            <person name="Vandamme P."/>
            <person name="Eisen J.A."/>
            <person name="Garrity G."/>
            <person name="Hugenholtz P."/>
            <person name="Kyrpides N.C."/>
        </authorList>
    </citation>
    <scope>NUCLEOTIDE SEQUENCE [LARGE SCALE GENOMIC DNA]</scope>
    <source>
        <strain evidence="3 4">CV53</strain>
    </source>
</reference>